<evidence type="ECO:0000313" key="2">
    <source>
        <dbReference type="EMBL" id="OAX40975.1"/>
    </source>
</evidence>
<gene>
    <name evidence="2" type="ORF">K503DRAFT_798362</name>
</gene>
<name>A0A1B7N7Y5_9AGAM</name>
<dbReference type="InParanoid" id="A0A1B7N7Y5"/>
<dbReference type="Proteomes" id="UP000092154">
    <property type="component" value="Unassembled WGS sequence"/>
</dbReference>
<sequence>MYCLPITCMGQVLLSSAPVNERRESYMDLYIKVIGEYTQRRLTVESDIVDAVAALLEAMTKGIKLVDGDSGNAFKFGMSMERNLEKALLWHPTVGAPYSRRVPTDEMKVSWPSWPWAAWRGAARYASPHVFVDTRLGRIGTNTSEINQSLVEQWYVVDDDGLLSGISRMSHRKETSTQQLITENAPLLPGTLVFRTSYSRFHVTKADNVGGVDAAANYVVYSILSDIPQPSTLVGRVILPCFTHPPSSYKFVGLSRALGTNGSYDEERLGKPYPGCLLYVMAVQNMQDEKRLERVGVGVIFEQAWLNSNAEQKISASATTFAEGHSLDLRAIFKDGIPREHAVPLGHLTDILNKHDQCGLCRLIATLIRRLWQLDKHPGVDLGGITCAMYAEACGFVLDNTFPKDICHQLCIQWSTRPRDVQIAMSAARSPLTLEIRLLEEDASKVGRTKELHGRRVDQIVDISMLKRWIRTCENKHREKCETVWWRDVDEVLPSTVRVVDVARMAIVPAPPTCRYVALSYVWGGPGDGYWTTQANLAQRSIPGGLDASIMPGTISDTIQFIRQLGERYLWIDALCIVQDDLKDKEVQIGVMELIYGSSAFTIIAVGCTSARDPLPGIRPGTRDPKQQIAKIQGLHLAIPLPVPNEAIASSVWNERGWTFQEVMLSRRRIFFTAHQVYFECTKDVWSEDIVAEPINHTWTSHPLKGQGTGQLTLTSAPLRWMHDAYLDDYMTTTREYTQRKLTVESDIVDAVSALLTALTKGFEVDDGFRFGMPLRGLEQSLLWQPTANAPHSRRVPANEMKVPWPSWSWAAWRGAARYASIGVFVDIQMGTEGAGAFIEQSLVEQWYIVDEDGQPVRQSVQRQPGELSEDANRKTYVRQKGDIDPQQLIAGNAPLLPGTLIFRTSYSRFDVTKADDVAGAGAGVVANHAIYSILSDIPRPSTLVGRIILPCSTHSPTSYEFVVLSRADVREGFYDEERLGKRYYGCMLYVMAVQKMQDGRMERVGVGIIFEQAWLNSKAEQKIVYLG</sequence>
<evidence type="ECO:0000313" key="3">
    <source>
        <dbReference type="Proteomes" id="UP000092154"/>
    </source>
</evidence>
<proteinExistence type="predicted"/>
<protein>
    <submittedName>
        <fullName evidence="2">HET-domain-containing protein</fullName>
    </submittedName>
</protein>
<accession>A0A1B7N7Y5</accession>
<dbReference type="EMBL" id="KV448194">
    <property type="protein sequence ID" value="OAX40975.1"/>
    <property type="molecule type" value="Genomic_DNA"/>
</dbReference>
<dbReference type="InterPro" id="IPR010730">
    <property type="entry name" value="HET"/>
</dbReference>
<evidence type="ECO:0000259" key="1">
    <source>
        <dbReference type="Pfam" id="PF06985"/>
    </source>
</evidence>
<keyword evidence="3" id="KW-1185">Reference proteome</keyword>
<feature type="domain" description="Heterokaryon incompatibility" evidence="1">
    <location>
        <begin position="516"/>
        <end position="662"/>
    </location>
</feature>
<dbReference type="AlphaFoldDB" id="A0A1B7N7Y5"/>
<dbReference type="PANTHER" id="PTHR33112:SF12">
    <property type="entry name" value="HETEROKARYON INCOMPATIBILITY DOMAIN-CONTAINING PROTEIN"/>
    <property type="match status" value="1"/>
</dbReference>
<dbReference type="PANTHER" id="PTHR33112">
    <property type="entry name" value="DOMAIN PROTEIN, PUTATIVE-RELATED"/>
    <property type="match status" value="1"/>
</dbReference>
<dbReference type="OrthoDB" id="5125733at2759"/>
<dbReference type="STRING" id="1314800.A0A1B7N7Y5"/>
<organism evidence="2 3">
    <name type="scientific">Rhizopogon vinicolor AM-OR11-026</name>
    <dbReference type="NCBI Taxonomy" id="1314800"/>
    <lineage>
        <taxon>Eukaryota</taxon>
        <taxon>Fungi</taxon>
        <taxon>Dikarya</taxon>
        <taxon>Basidiomycota</taxon>
        <taxon>Agaricomycotina</taxon>
        <taxon>Agaricomycetes</taxon>
        <taxon>Agaricomycetidae</taxon>
        <taxon>Boletales</taxon>
        <taxon>Suillineae</taxon>
        <taxon>Rhizopogonaceae</taxon>
        <taxon>Rhizopogon</taxon>
    </lineage>
</organism>
<dbReference type="Pfam" id="PF06985">
    <property type="entry name" value="HET"/>
    <property type="match status" value="1"/>
</dbReference>
<reference evidence="2 3" key="1">
    <citation type="submission" date="2016-06" db="EMBL/GenBank/DDBJ databases">
        <title>Comparative genomics of the ectomycorrhizal sister species Rhizopogon vinicolor and Rhizopogon vesiculosus (Basidiomycota: Boletales) reveals a divergence of the mating type B locus.</title>
        <authorList>
            <consortium name="DOE Joint Genome Institute"/>
            <person name="Mujic A.B."/>
            <person name="Kuo A."/>
            <person name="Tritt A."/>
            <person name="Lipzen A."/>
            <person name="Chen C."/>
            <person name="Johnson J."/>
            <person name="Sharma A."/>
            <person name="Barry K."/>
            <person name="Grigoriev I.V."/>
            <person name="Spatafora J.W."/>
        </authorList>
    </citation>
    <scope>NUCLEOTIDE SEQUENCE [LARGE SCALE GENOMIC DNA]</scope>
    <source>
        <strain evidence="2 3">AM-OR11-026</strain>
    </source>
</reference>